<sequence>MLINTGGSPLPGSPVSFRSIQSCDRSLIPISVNFTGRKDGAPTCR</sequence>
<organism evidence="1 2">
    <name type="scientific">Coleofasciculus chthonoplastes PCC 7420</name>
    <dbReference type="NCBI Taxonomy" id="118168"/>
    <lineage>
        <taxon>Bacteria</taxon>
        <taxon>Bacillati</taxon>
        <taxon>Cyanobacteriota</taxon>
        <taxon>Cyanophyceae</taxon>
        <taxon>Coleofasciculales</taxon>
        <taxon>Coleofasciculaceae</taxon>
        <taxon>Coleofasciculus</taxon>
    </lineage>
</organism>
<accession>B4VTD2</accession>
<protein>
    <submittedName>
        <fullName evidence="1">Uncharacterized protein</fullName>
    </submittedName>
</protein>
<dbReference type="Proteomes" id="UP000003835">
    <property type="component" value="Unassembled WGS sequence"/>
</dbReference>
<dbReference type="STRING" id="118168.MC7420_737"/>
<dbReference type="HOGENOM" id="CLU_3198417_0_0_3"/>
<keyword evidence="2" id="KW-1185">Reference proteome</keyword>
<evidence type="ECO:0000313" key="1">
    <source>
        <dbReference type="EMBL" id="EDX74863.1"/>
    </source>
</evidence>
<dbReference type="AlphaFoldDB" id="B4VTD2"/>
<evidence type="ECO:0000313" key="2">
    <source>
        <dbReference type="Proteomes" id="UP000003835"/>
    </source>
</evidence>
<gene>
    <name evidence="1" type="ORF">MC7420_737</name>
</gene>
<proteinExistence type="predicted"/>
<dbReference type="EMBL" id="DS989851">
    <property type="protein sequence ID" value="EDX74863.1"/>
    <property type="molecule type" value="Genomic_DNA"/>
</dbReference>
<name>B4VTD2_9CYAN</name>
<reference evidence="1 2" key="1">
    <citation type="submission" date="2008-07" db="EMBL/GenBank/DDBJ databases">
        <authorList>
            <person name="Tandeau de Marsac N."/>
            <person name="Ferriera S."/>
            <person name="Johnson J."/>
            <person name="Kravitz S."/>
            <person name="Beeson K."/>
            <person name="Sutton G."/>
            <person name="Rogers Y.-H."/>
            <person name="Friedman R."/>
            <person name="Frazier M."/>
            <person name="Venter J.C."/>
        </authorList>
    </citation>
    <scope>NUCLEOTIDE SEQUENCE [LARGE SCALE GENOMIC DNA]</scope>
    <source>
        <strain evidence="1 2">PCC 7420</strain>
    </source>
</reference>